<evidence type="ECO:0000256" key="11">
    <source>
        <dbReference type="SAM" id="MobiDB-lite"/>
    </source>
</evidence>
<keyword evidence="4" id="KW-0679">Respiratory chain</keyword>
<feature type="compositionally biased region" description="Low complexity" evidence="11">
    <location>
        <begin position="67"/>
        <end position="76"/>
    </location>
</feature>
<dbReference type="InterPro" id="IPR036656">
    <property type="entry name" value="QCR9_sf"/>
</dbReference>
<evidence type="ECO:0000256" key="5">
    <source>
        <dbReference type="ARBA" id="ARBA00022692"/>
    </source>
</evidence>
<evidence type="ECO:0000256" key="10">
    <source>
        <dbReference type="ARBA" id="ARBA00023136"/>
    </source>
</evidence>
<evidence type="ECO:0000313" key="13">
    <source>
        <dbReference type="Proteomes" id="UP001412067"/>
    </source>
</evidence>
<gene>
    <name evidence="12" type="ORF">KSP40_PGU015349</name>
</gene>
<comment type="caution">
    <text evidence="12">The sequence shown here is derived from an EMBL/GenBank/DDBJ whole genome shotgun (WGS) entry which is preliminary data.</text>
</comment>
<proteinExistence type="inferred from homology"/>
<evidence type="ECO:0000313" key="12">
    <source>
        <dbReference type="EMBL" id="KAK8971217.1"/>
    </source>
</evidence>
<dbReference type="Pfam" id="PF05365">
    <property type="entry name" value="UCR_UQCRX_QCR9"/>
    <property type="match status" value="1"/>
</dbReference>
<keyword evidence="5" id="KW-0812">Transmembrane</keyword>
<evidence type="ECO:0000256" key="6">
    <source>
        <dbReference type="ARBA" id="ARBA00022792"/>
    </source>
</evidence>
<accession>A0ABR2N4Z2</accession>
<reference evidence="12 13" key="1">
    <citation type="journal article" date="2022" name="Nat. Plants">
        <title>Genomes of leafy and leafless Platanthera orchids illuminate the evolution of mycoheterotrophy.</title>
        <authorList>
            <person name="Li M.H."/>
            <person name="Liu K.W."/>
            <person name="Li Z."/>
            <person name="Lu H.C."/>
            <person name="Ye Q.L."/>
            <person name="Zhang D."/>
            <person name="Wang J.Y."/>
            <person name="Li Y.F."/>
            <person name="Zhong Z.M."/>
            <person name="Liu X."/>
            <person name="Yu X."/>
            <person name="Liu D.K."/>
            <person name="Tu X.D."/>
            <person name="Liu B."/>
            <person name="Hao Y."/>
            <person name="Liao X.Y."/>
            <person name="Jiang Y.T."/>
            <person name="Sun W.H."/>
            <person name="Chen J."/>
            <person name="Chen Y.Q."/>
            <person name="Ai Y."/>
            <person name="Zhai J.W."/>
            <person name="Wu S.S."/>
            <person name="Zhou Z."/>
            <person name="Hsiao Y.Y."/>
            <person name="Wu W.L."/>
            <person name="Chen Y.Y."/>
            <person name="Lin Y.F."/>
            <person name="Hsu J.L."/>
            <person name="Li C.Y."/>
            <person name="Wang Z.W."/>
            <person name="Zhao X."/>
            <person name="Zhong W.Y."/>
            <person name="Ma X.K."/>
            <person name="Ma L."/>
            <person name="Huang J."/>
            <person name="Chen G.Z."/>
            <person name="Huang M.Z."/>
            <person name="Huang L."/>
            <person name="Peng D.H."/>
            <person name="Luo Y.B."/>
            <person name="Zou S.Q."/>
            <person name="Chen S.P."/>
            <person name="Lan S."/>
            <person name="Tsai W.C."/>
            <person name="Van de Peer Y."/>
            <person name="Liu Z.J."/>
        </authorList>
    </citation>
    <scope>NUCLEOTIDE SEQUENCE [LARGE SCALE GENOMIC DNA]</scope>
    <source>
        <strain evidence="12">Lor288</strain>
    </source>
</reference>
<dbReference type="Gene3D" id="1.20.5.260">
    <property type="entry name" value="Cytochrome b-c1 complex subunit 9"/>
    <property type="match status" value="1"/>
</dbReference>
<dbReference type="PANTHER" id="PTHR12980">
    <property type="entry name" value="UBIQUINOL-CYTOCHROME C REDUCTASE COMPLEX, SUBUNIT X"/>
    <property type="match status" value="1"/>
</dbReference>
<keyword evidence="6" id="KW-0999">Mitochondrion inner membrane</keyword>
<protein>
    <submittedName>
        <fullName evidence="12">Uncharacterized protein</fullName>
    </submittedName>
</protein>
<dbReference type="Proteomes" id="UP001412067">
    <property type="component" value="Unassembled WGS sequence"/>
</dbReference>
<dbReference type="PANTHER" id="PTHR12980:SF0">
    <property type="entry name" value="CYTOCHROME B-C1 COMPLEX SUBUNIT 9"/>
    <property type="match status" value="1"/>
</dbReference>
<name>A0ABR2N4Z2_9ASPA</name>
<comment type="similarity">
    <text evidence="2">Belongs to the UQCR10/QCR9 family.</text>
</comment>
<comment type="subcellular location">
    <subcellularLocation>
        <location evidence="1">Mitochondrion inner membrane</location>
        <topology evidence="1">Single-pass membrane protein</topology>
    </subcellularLocation>
</comment>
<evidence type="ECO:0000256" key="7">
    <source>
        <dbReference type="ARBA" id="ARBA00022982"/>
    </source>
</evidence>
<organism evidence="12 13">
    <name type="scientific">Platanthera guangdongensis</name>
    <dbReference type="NCBI Taxonomy" id="2320717"/>
    <lineage>
        <taxon>Eukaryota</taxon>
        <taxon>Viridiplantae</taxon>
        <taxon>Streptophyta</taxon>
        <taxon>Embryophyta</taxon>
        <taxon>Tracheophyta</taxon>
        <taxon>Spermatophyta</taxon>
        <taxon>Magnoliopsida</taxon>
        <taxon>Liliopsida</taxon>
        <taxon>Asparagales</taxon>
        <taxon>Orchidaceae</taxon>
        <taxon>Orchidoideae</taxon>
        <taxon>Orchideae</taxon>
        <taxon>Orchidinae</taxon>
        <taxon>Platanthera</taxon>
    </lineage>
</organism>
<dbReference type="InterPro" id="IPR008027">
    <property type="entry name" value="QCR9"/>
</dbReference>
<keyword evidence="3" id="KW-0813">Transport</keyword>
<sequence>MEATAARSGRGLWEGLYRVLMRRNSVYVTFVVAGAFVGERLRGLFPETDGCDCGESIGRRRKVATSRPTGETPPLTGEGGGRPLRRSPPSGKVSIDHQPPTRHRPGA</sequence>
<evidence type="ECO:0000256" key="2">
    <source>
        <dbReference type="ARBA" id="ARBA00007856"/>
    </source>
</evidence>
<evidence type="ECO:0000256" key="1">
    <source>
        <dbReference type="ARBA" id="ARBA00004434"/>
    </source>
</evidence>
<keyword evidence="10" id="KW-0472">Membrane</keyword>
<keyword evidence="9" id="KW-0496">Mitochondrion</keyword>
<evidence type="ECO:0000256" key="4">
    <source>
        <dbReference type="ARBA" id="ARBA00022660"/>
    </source>
</evidence>
<dbReference type="EMBL" id="JBBWWR010000001">
    <property type="protein sequence ID" value="KAK8971217.1"/>
    <property type="molecule type" value="Genomic_DNA"/>
</dbReference>
<keyword evidence="8" id="KW-1133">Transmembrane helix</keyword>
<evidence type="ECO:0000256" key="3">
    <source>
        <dbReference type="ARBA" id="ARBA00022448"/>
    </source>
</evidence>
<dbReference type="SUPFAM" id="SSF81514">
    <property type="entry name" value="Subunit X (non-heme 7 kDa protein) of cytochrome bc1 complex (Ubiquinol-cytochrome c reductase)"/>
    <property type="match status" value="1"/>
</dbReference>
<keyword evidence="7" id="KW-0249">Electron transport</keyword>
<evidence type="ECO:0000256" key="9">
    <source>
        <dbReference type="ARBA" id="ARBA00023128"/>
    </source>
</evidence>
<keyword evidence="13" id="KW-1185">Reference proteome</keyword>
<feature type="region of interest" description="Disordered" evidence="11">
    <location>
        <begin position="58"/>
        <end position="107"/>
    </location>
</feature>
<evidence type="ECO:0000256" key="8">
    <source>
        <dbReference type="ARBA" id="ARBA00022989"/>
    </source>
</evidence>